<evidence type="ECO:0000313" key="3">
    <source>
        <dbReference type="Proteomes" id="UP000309676"/>
    </source>
</evidence>
<sequence length="587" mass="59647">MDVGRLMRAALGDAAPAEPKTLELKPGQVVRGIVLQLFAENEALLNIGGTTMRAKLETPIPVGQATLFQVQPDSGSLAVLLKPLSASTVDIATESFAGVLKNFGMKDTPLNRAVVRVLHEEGVPMSRATNGAVASAVEALAPSGDAETDALLRAAATAAKRGLPPTAETVRALHTAMTGPSPTELHRALETGARDALAAPGTSAAAKQAATRLLEVLQRADALLGEALRPQAAADAGGARAPAAGAGAPPSAPGAAAAPGAPASAAGPQAAAPTAQAPGPAATGAPASALPAPGGAPTSAPPPAAPERPPLLSFLKLLGVDAEREWLKLAASPPPRPAQEAAAQSQPMDAPEGGEAPKPSPLAERPLRPLDVLPPPAPPTAAHAADGAASPSSAADKAPVETLKSLLSQIAADADVPPALKEAAQTALQSITGQQLLMAQDKSAPFAHVTMFVPLKGRDGEGDGNASVQIHTRRGKKGELDADNCRLWFQLSLASLGETWVDVTVMNKIVGLHVWNDHPAAQALMETQKSGMEGALREIGYQLLTFKHSAKPKETAATDAESQAPGGQMNVSSAYAPPKYKGVDFRV</sequence>
<comment type="caution">
    <text evidence="2">The sequence shown here is derived from an EMBL/GenBank/DDBJ whole genome shotgun (WGS) entry which is preliminary data.</text>
</comment>
<proteinExistence type="predicted"/>
<feature type="region of interest" description="Disordered" evidence="1">
    <location>
        <begin position="330"/>
        <end position="397"/>
    </location>
</feature>
<gene>
    <name evidence="2" type="ORF">FE782_22960</name>
</gene>
<protein>
    <recommendedName>
        <fullName evidence="4">Flagellar hook-length control protein FliK</fullName>
    </recommendedName>
</protein>
<reference evidence="2 3" key="1">
    <citation type="submission" date="2019-05" db="EMBL/GenBank/DDBJ databases">
        <authorList>
            <person name="Narsing Rao M.P."/>
            <person name="Li W.J."/>
        </authorList>
    </citation>
    <scope>NUCLEOTIDE SEQUENCE [LARGE SCALE GENOMIC DNA]</scope>
    <source>
        <strain evidence="2 3">SYSU_K30003</strain>
    </source>
</reference>
<evidence type="ECO:0000313" key="2">
    <source>
        <dbReference type="EMBL" id="TLS49866.1"/>
    </source>
</evidence>
<dbReference type="AlphaFoldDB" id="A0A5R9G6A3"/>
<feature type="compositionally biased region" description="Low complexity" evidence="1">
    <location>
        <begin position="380"/>
        <end position="397"/>
    </location>
</feature>
<keyword evidence="3" id="KW-1185">Reference proteome</keyword>
<evidence type="ECO:0000256" key="1">
    <source>
        <dbReference type="SAM" id="MobiDB-lite"/>
    </source>
</evidence>
<feature type="compositionally biased region" description="Low complexity" evidence="1">
    <location>
        <begin position="338"/>
        <end position="347"/>
    </location>
</feature>
<feature type="compositionally biased region" description="Pro residues" evidence="1">
    <location>
        <begin position="299"/>
        <end position="308"/>
    </location>
</feature>
<dbReference type="Proteomes" id="UP000309676">
    <property type="component" value="Unassembled WGS sequence"/>
</dbReference>
<dbReference type="RefSeq" id="WP_138196686.1">
    <property type="nucleotide sequence ID" value="NZ_VCIW01000018.1"/>
</dbReference>
<accession>A0A5R9G6A3</accession>
<feature type="region of interest" description="Disordered" evidence="1">
    <location>
        <begin position="239"/>
        <end position="308"/>
    </location>
</feature>
<organism evidence="2 3">
    <name type="scientific">Paenibacillus antri</name>
    <dbReference type="NCBI Taxonomy" id="2582848"/>
    <lineage>
        <taxon>Bacteria</taxon>
        <taxon>Bacillati</taxon>
        <taxon>Bacillota</taxon>
        <taxon>Bacilli</taxon>
        <taxon>Bacillales</taxon>
        <taxon>Paenibacillaceae</taxon>
        <taxon>Paenibacillus</taxon>
    </lineage>
</organism>
<name>A0A5R9G6A3_9BACL</name>
<feature type="region of interest" description="Disordered" evidence="1">
    <location>
        <begin position="552"/>
        <end position="576"/>
    </location>
</feature>
<dbReference type="OrthoDB" id="2351076at2"/>
<dbReference type="EMBL" id="VCIW01000018">
    <property type="protein sequence ID" value="TLS49866.1"/>
    <property type="molecule type" value="Genomic_DNA"/>
</dbReference>
<feature type="compositionally biased region" description="Low complexity" evidence="1">
    <location>
        <begin position="239"/>
        <end position="298"/>
    </location>
</feature>
<evidence type="ECO:0008006" key="4">
    <source>
        <dbReference type="Google" id="ProtNLM"/>
    </source>
</evidence>